<keyword evidence="4" id="KW-1185">Reference proteome</keyword>
<feature type="signal peptide" evidence="2">
    <location>
        <begin position="1"/>
        <end position="22"/>
    </location>
</feature>
<reference evidence="3 4" key="1">
    <citation type="submission" date="2021-05" db="EMBL/GenBank/DDBJ databases">
        <title>A Polyphasic approach of four new species of the genus Ohtaekwangia: Ohtaekwangia histidinii sp. nov., Ohtaekwangia cretensis sp. nov., Ohtaekwangia indiensis sp. nov., Ohtaekwangia reichenbachii sp. nov. from diverse environment.</title>
        <authorList>
            <person name="Octaviana S."/>
        </authorList>
    </citation>
    <scope>NUCLEOTIDE SEQUENCE [LARGE SCALE GENOMIC DNA]</scope>
    <source>
        <strain evidence="3 4">PWU4</strain>
    </source>
</reference>
<feature type="compositionally biased region" description="Basic and acidic residues" evidence="1">
    <location>
        <begin position="147"/>
        <end position="194"/>
    </location>
</feature>
<dbReference type="AlphaFoldDB" id="A0AAP2DGJ2"/>
<evidence type="ECO:0000313" key="4">
    <source>
        <dbReference type="Proteomes" id="UP001319200"/>
    </source>
</evidence>
<comment type="caution">
    <text evidence="3">The sequence shown here is derived from an EMBL/GenBank/DDBJ whole genome shotgun (WGS) entry which is preliminary data.</text>
</comment>
<gene>
    <name evidence="3" type="ORF">KK083_03355</name>
</gene>
<evidence type="ECO:0008006" key="5">
    <source>
        <dbReference type="Google" id="ProtNLM"/>
    </source>
</evidence>
<name>A0AAP2DGJ2_9BACT</name>
<dbReference type="RefSeq" id="WP_254160691.1">
    <property type="nucleotide sequence ID" value="NZ_JAHESF010000002.1"/>
</dbReference>
<dbReference type="EMBL" id="JAHESF010000002">
    <property type="protein sequence ID" value="MBT1695900.1"/>
    <property type="molecule type" value="Genomic_DNA"/>
</dbReference>
<dbReference type="Proteomes" id="UP001319200">
    <property type="component" value="Unassembled WGS sequence"/>
</dbReference>
<proteinExistence type="predicted"/>
<feature type="region of interest" description="Disordered" evidence="1">
    <location>
        <begin position="142"/>
        <end position="194"/>
    </location>
</feature>
<evidence type="ECO:0000256" key="1">
    <source>
        <dbReference type="SAM" id="MobiDB-lite"/>
    </source>
</evidence>
<keyword evidence="2" id="KW-0732">Signal</keyword>
<feature type="chain" id="PRO_5042997485" description="Lipoprotein" evidence="2">
    <location>
        <begin position="23"/>
        <end position="247"/>
    </location>
</feature>
<evidence type="ECO:0000313" key="3">
    <source>
        <dbReference type="EMBL" id="MBT1695900.1"/>
    </source>
</evidence>
<sequence>MKKVIVLTLLILTATCYTKLQAQKPAVVDSNKPGWHHIGHTTASFKTQNESISVLGADEFTALKIKVSEAPVHLQRLQVFYESGDMEEIDVREHFANGSESTVIQLKHPDKDIQKVAFTYNTEANARGEKADIDLYGLKTNQPAGKDAYRDEKNEVKEEAREARDEVNEEARETESELEKDTQSAGDKIEEGAKDAAAAITDQKLKNKVGPGGETAYVDENGKYYYINNNGEKVFITRAQLRDKKID</sequence>
<evidence type="ECO:0000256" key="2">
    <source>
        <dbReference type="SAM" id="SignalP"/>
    </source>
</evidence>
<accession>A0AAP2DGJ2</accession>
<organism evidence="3 4">
    <name type="scientific">Chryseosolibacter histidini</name>
    <dbReference type="NCBI Taxonomy" id="2782349"/>
    <lineage>
        <taxon>Bacteria</taxon>
        <taxon>Pseudomonadati</taxon>
        <taxon>Bacteroidota</taxon>
        <taxon>Cytophagia</taxon>
        <taxon>Cytophagales</taxon>
        <taxon>Chryseotaleaceae</taxon>
        <taxon>Chryseosolibacter</taxon>
    </lineage>
</organism>
<protein>
    <recommendedName>
        <fullName evidence="5">Lipoprotein</fullName>
    </recommendedName>
</protein>